<dbReference type="InParanoid" id="D0NTZ2"/>
<evidence type="ECO:0000256" key="1">
    <source>
        <dbReference type="SAM" id="Coils"/>
    </source>
</evidence>
<sequence>MKSEAELSDKEWRQMRRQMSKLDFEPVPETPALLSRSLFGESGQELASIYEEKPEMIRESAPACHCQSSPKNRSSTISTSGSSFNEMKQTLSEMTVNEHSAELPSTSVAVSPKITKRYHPQEQKRPPESTFELDDSELAALDAQMAAAQDATRRLVMITVEELKVKVAKAEEQRDQSNKLLDRFSEFTVKQLRLNQNILRFVMSLLKRVSVSSLQAFDFGKKAHRCSYFKGSFKINEIGSRIEFSRWRRNTSSKSNSSIANEEEIEHSAECQNASGNAVYAQYNCCFGSESDSTHISEPVAYFHNMYCLGAYDNDGEEDGIDLEGYEEYLEHLKSKSRDLEEADIHDEYYRLLDSEGELKAALFQEQQKRVKAVAHARRLEEVVAMKDKKIESLLYAKAVGADRSLSTNRSSLRSGVKSTNLMELEEERVQLYQELRHHQILLDQQRFEREAHEQKLAAFADVEARNNLQMAKLQQENRMITYEKRKLEQEIGFLKSHVEQLQSNLTLEQRKRTYDREFSESVGKHTMSPPTQKVMLAQALDEMKKFVRRETLASIKLDCRCTINTANCIFCSEIPKFFNGNSSRFATTDSINSSKHGVGAKQWILQL</sequence>
<accession>D0NTZ2</accession>
<dbReference type="OrthoDB" id="3222at2759"/>
<evidence type="ECO:0000256" key="2">
    <source>
        <dbReference type="SAM" id="MobiDB-lite"/>
    </source>
</evidence>
<dbReference type="Proteomes" id="UP000006643">
    <property type="component" value="Unassembled WGS sequence"/>
</dbReference>
<feature type="coiled-coil region" evidence="1">
    <location>
        <begin position="471"/>
        <end position="505"/>
    </location>
</feature>
<dbReference type="RefSeq" id="XP_002897373.1">
    <property type="nucleotide sequence ID" value="XM_002897327.1"/>
</dbReference>
<feature type="compositionally biased region" description="Polar residues" evidence="2">
    <location>
        <begin position="99"/>
        <end position="109"/>
    </location>
</feature>
<dbReference type="STRING" id="403677.D0NTZ2"/>
<dbReference type="GeneID" id="9473759"/>
<dbReference type="KEGG" id="pif:PITG_16310"/>
<feature type="region of interest" description="Disordered" evidence="2">
    <location>
        <begin position="99"/>
        <end position="131"/>
    </location>
</feature>
<dbReference type="eggNOG" id="ENOG502S9EJ">
    <property type="taxonomic scope" value="Eukaryota"/>
</dbReference>
<dbReference type="AlphaFoldDB" id="D0NTZ2"/>
<protein>
    <submittedName>
        <fullName evidence="3">Uncharacterized protein</fullName>
    </submittedName>
</protein>
<keyword evidence="1" id="KW-0175">Coiled coil</keyword>
<feature type="region of interest" description="Disordered" evidence="2">
    <location>
        <begin position="60"/>
        <end position="82"/>
    </location>
</feature>
<evidence type="ECO:0000313" key="4">
    <source>
        <dbReference type="Proteomes" id="UP000006643"/>
    </source>
</evidence>
<dbReference type="EMBL" id="DS028162">
    <property type="protein sequence ID" value="EEY65116.1"/>
    <property type="molecule type" value="Genomic_DNA"/>
</dbReference>
<name>D0NTZ2_PHYIT</name>
<keyword evidence="4" id="KW-1185">Reference proteome</keyword>
<reference evidence="4" key="1">
    <citation type="journal article" date="2009" name="Nature">
        <title>Genome sequence and analysis of the Irish potato famine pathogen Phytophthora infestans.</title>
        <authorList>
            <consortium name="The Broad Institute Genome Sequencing Platform"/>
            <person name="Haas B.J."/>
            <person name="Kamoun S."/>
            <person name="Zody M.C."/>
            <person name="Jiang R.H."/>
            <person name="Handsaker R.E."/>
            <person name="Cano L.M."/>
            <person name="Grabherr M."/>
            <person name="Kodira C.D."/>
            <person name="Raffaele S."/>
            <person name="Torto-Alalibo T."/>
            <person name="Bozkurt T.O."/>
            <person name="Ah-Fong A.M."/>
            <person name="Alvarado L."/>
            <person name="Anderson V.L."/>
            <person name="Armstrong M.R."/>
            <person name="Avrova A."/>
            <person name="Baxter L."/>
            <person name="Beynon J."/>
            <person name="Boevink P.C."/>
            <person name="Bollmann S.R."/>
            <person name="Bos J.I."/>
            <person name="Bulone V."/>
            <person name="Cai G."/>
            <person name="Cakir C."/>
            <person name="Carrington J.C."/>
            <person name="Chawner M."/>
            <person name="Conti L."/>
            <person name="Costanzo S."/>
            <person name="Ewan R."/>
            <person name="Fahlgren N."/>
            <person name="Fischbach M.A."/>
            <person name="Fugelstad J."/>
            <person name="Gilroy E.M."/>
            <person name="Gnerre S."/>
            <person name="Green P.J."/>
            <person name="Grenville-Briggs L.J."/>
            <person name="Griffith J."/>
            <person name="Grunwald N.J."/>
            <person name="Horn K."/>
            <person name="Horner N.R."/>
            <person name="Hu C.H."/>
            <person name="Huitema E."/>
            <person name="Jeong D.H."/>
            <person name="Jones A.M."/>
            <person name="Jones J.D."/>
            <person name="Jones R.W."/>
            <person name="Karlsson E.K."/>
            <person name="Kunjeti S.G."/>
            <person name="Lamour K."/>
            <person name="Liu Z."/>
            <person name="Ma L."/>
            <person name="Maclean D."/>
            <person name="Chibucos M.C."/>
            <person name="McDonald H."/>
            <person name="McWalters J."/>
            <person name="Meijer H.J."/>
            <person name="Morgan W."/>
            <person name="Morris P.F."/>
            <person name="Munro C.A."/>
            <person name="O'Neill K."/>
            <person name="Ospina-Giraldo M."/>
            <person name="Pinzon A."/>
            <person name="Pritchard L."/>
            <person name="Ramsahoye B."/>
            <person name="Ren Q."/>
            <person name="Restrepo S."/>
            <person name="Roy S."/>
            <person name="Sadanandom A."/>
            <person name="Savidor A."/>
            <person name="Schornack S."/>
            <person name="Schwartz D.C."/>
            <person name="Schumann U.D."/>
            <person name="Schwessinger B."/>
            <person name="Seyer L."/>
            <person name="Sharpe T."/>
            <person name="Silvar C."/>
            <person name="Song J."/>
            <person name="Studholme D.J."/>
            <person name="Sykes S."/>
            <person name="Thines M."/>
            <person name="van de Vondervoort P.J."/>
            <person name="Phuntumart V."/>
            <person name="Wawra S."/>
            <person name="Weide R."/>
            <person name="Win J."/>
            <person name="Young C."/>
            <person name="Zhou S."/>
            <person name="Fry W."/>
            <person name="Meyers B.C."/>
            <person name="van West P."/>
            <person name="Ristaino J."/>
            <person name="Govers F."/>
            <person name="Birch P.R."/>
            <person name="Whisson S.C."/>
            <person name="Judelson H.S."/>
            <person name="Nusbaum C."/>
        </authorList>
    </citation>
    <scope>NUCLEOTIDE SEQUENCE [LARGE SCALE GENOMIC DNA]</scope>
    <source>
        <strain evidence="4">T30-4</strain>
    </source>
</reference>
<evidence type="ECO:0000313" key="3">
    <source>
        <dbReference type="EMBL" id="EEY65116.1"/>
    </source>
</evidence>
<dbReference type="VEuPathDB" id="FungiDB:PITG_16310"/>
<gene>
    <name evidence="3" type="ORF">PITG_16310</name>
</gene>
<organism evidence="3 4">
    <name type="scientific">Phytophthora infestans (strain T30-4)</name>
    <name type="common">Potato late blight agent</name>
    <dbReference type="NCBI Taxonomy" id="403677"/>
    <lineage>
        <taxon>Eukaryota</taxon>
        <taxon>Sar</taxon>
        <taxon>Stramenopiles</taxon>
        <taxon>Oomycota</taxon>
        <taxon>Peronosporomycetes</taxon>
        <taxon>Peronosporales</taxon>
        <taxon>Peronosporaceae</taxon>
        <taxon>Phytophthora</taxon>
    </lineage>
</organism>
<dbReference type="HOGENOM" id="CLU_449389_0_0_1"/>
<proteinExistence type="predicted"/>